<reference evidence="10" key="1">
    <citation type="journal article" date="2019" name="Int. J. Syst. Evol. Microbiol.">
        <title>The Global Catalogue of Microorganisms (GCM) 10K type strain sequencing project: providing services to taxonomists for standard genome sequencing and annotation.</title>
        <authorList>
            <consortium name="The Broad Institute Genomics Platform"/>
            <consortium name="The Broad Institute Genome Sequencing Center for Infectious Disease"/>
            <person name="Wu L."/>
            <person name="Ma J."/>
        </authorList>
    </citation>
    <scope>NUCLEOTIDE SEQUENCE [LARGE SCALE GENOMIC DNA]</scope>
    <source>
        <strain evidence="10">CGMCC 1.12286</strain>
    </source>
</reference>
<evidence type="ECO:0000256" key="6">
    <source>
        <dbReference type="ARBA" id="ARBA00022989"/>
    </source>
</evidence>
<dbReference type="PANTHER" id="PTHR34975:SF2">
    <property type="entry name" value="SPORE GERMINATION PROTEIN A2"/>
    <property type="match status" value="1"/>
</dbReference>
<evidence type="ECO:0000256" key="4">
    <source>
        <dbReference type="ARBA" id="ARBA00022544"/>
    </source>
</evidence>
<comment type="caution">
    <text evidence="9">The sequence shown here is derived from an EMBL/GenBank/DDBJ whole genome shotgun (WGS) entry which is preliminary data.</text>
</comment>
<evidence type="ECO:0000256" key="1">
    <source>
        <dbReference type="ARBA" id="ARBA00004141"/>
    </source>
</evidence>
<feature type="transmembrane region" description="Helical" evidence="8">
    <location>
        <begin position="334"/>
        <end position="356"/>
    </location>
</feature>
<feature type="transmembrane region" description="Helical" evidence="8">
    <location>
        <begin position="146"/>
        <end position="167"/>
    </location>
</feature>
<protein>
    <submittedName>
        <fullName evidence="9">Endospore germination permease</fullName>
    </submittedName>
</protein>
<keyword evidence="4" id="KW-0309">Germination</keyword>
<keyword evidence="5 8" id="KW-0812">Transmembrane</keyword>
<evidence type="ECO:0000256" key="3">
    <source>
        <dbReference type="ARBA" id="ARBA00022448"/>
    </source>
</evidence>
<evidence type="ECO:0000256" key="8">
    <source>
        <dbReference type="SAM" id="Phobius"/>
    </source>
</evidence>
<feature type="transmembrane region" description="Helical" evidence="8">
    <location>
        <begin position="187"/>
        <end position="203"/>
    </location>
</feature>
<dbReference type="NCBIfam" id="TIGR00912">
    <property type="entry name" value="2A0309"/>
    <property type="match status" value="1"/>
</dbReference>
<evidence type="ECO:0000313" key="9">
    <source>
        <dbReference type="EMBL" id="MFD1673308.1"/>
    </source>
</evidence>
<keyword evidence="3" id="KW-0813">Transport</keyword>
<keyword evidence="6 8" id="KW-1133">Transmembrane helix</keyword>
<comment type="similarity">
    <text evidence="2">Belongs to the amino acid-polyamine-organocation (APC) superfamily. Spore germination protein (SGP) (TC 2.A.3.9) family.</text>
</comment>
<proteinExistence type="inferred from homology"/>
<gene>
    <name evidence="9" type="ORF">ACFSB2_01045</name>
</gene>
<dbReference type="InterPro" id="IPR004761">
    <property type="entry name" value="Spore_GerAB"/>
</dbReference>
<name>A0ABW4JCA4_9BACL</name>
<evidence type="ECO:0000256" key="7">
    <source>
        <dbReference type="ARBA" id="ARBA00023136"/>
    </source>
</evidence>
<evidence type="ECO:0000313" key="10">
    <source>
        <dbReference type="Proteomes" id="UP001597079"/>
    </source>
</evidence>
<keyword evidence="7 8" id="KW-0472">Membrane</keyword>
<keyword evidence="10" id="KW-1185">Reference proteome</keyword>
<dbReference type="Pfam" id="PF03845">
    <property type="entry name" value="Spore_permease"/>
    <property type="match status" value="1"/>
</dbReference>
<feature type="transmembrane region" description="Helical" evidence="8">
    <location>
        <begin position="39"/>
        <end position="61"/>
    </location>
</feature>
<feature type="transmembrane region" description="Helical" evidence="8">
    <location>
        <begin position="215"/>
        <end position="247"/>
    </location>
</feature>
<dbReference type="PANTHER" id="PTHR34975">
    <property type="entry name" value="SPORE GERMINATION PROTEIN A2"/>
    <property type="match status" value="1"/>
</dbReference>
<evidence type="ECO:0000256" key="5">
    <source>
        <dbReference type="ARBA" id="ARBA00022692"/>
    </source>
</evidence>
<feature type="transmembrane region" description="Helical" evidence="8">
    <location>
        <begin position="81"/>
        <end position="102"/>
    </location>
</feature>
<feature type="transmembrane region" description="Helical" evidence="8">
    <location>
        <begin position="114"/>
        <end position="134"/>
    </location>
</feature>
<accession>A0ABW4JCA4</accession>
<dbReference type="EMBL" id="JBHUCX010000004">
    <property type="protein sequence ID" value="MFD1673308.1"/>
    <property type="molecule type" value="Genomic_DNA"/>
</dbReference>
<comment type="subcellular location">
    <subcellularLocation>
        <location evidence="1">Membrane</location>
        <topology evidence="1">Multi-pass membrane protein</topology>
    </subcellularLocation>
</comment>
<feature type="transmembrane region" description="Helical" evidence="8">
    <location>
        <begin position="7"/>
        <end position="27"/>
    </location>
</feature>
<dbReference type="Proteomes" id="UP001597079">
    <property type="component" value="Unassembled WGS sequence"/>
</dbReference>
<evidence type="ECO:0000256" key="2">
    <source>
        <dbReference type="ARBA" id="ARBA00007998"/>
    </source>
</evidence>
<dbReference type="RefSeq" id="WP_377940670.1">
    <property type="nucleotide sequence ID" value="NZ_JBHUCX010000004.1"/>
</dbReference>
<sequence>MKEQISGIQFITLMIWLILGTGVLTLPSSINQFARFQDGWIVTALMYIVPLILAVFGRIYFQINGNRDFWRVLEQTFGHTIGIALSSWIGIWLYICTCTIVREFGVFIEINFLPRTPICVTAALILLPTSYCIYNGIETLSRMSLLVSFSVCIGLIINCIFMATKWHSLYFLPLLTKGWQPVIEASIYPWAFTSELIIALFLLPSLKTPKKIAKYLIISGSIISSFAMLIEVLSISVLGRVGMFAVYPLLKAIREISIGIFLQRLEPLYVVLVIGSVFIKLTLFQQVFTNSVQTIVRIEDKRDIIWSLGLAVWEGSSFFFQNDMDLNNFILFTFPFYTFSISLFIPMLLLATQLMFKRK</sequence>
<organism evidence="9 10">
    <name type="scientific">Alicyclobacillus fodiniaquatilis</name>
    <dbReference type="NCBI Taxonomy" id="1661150"/>
    <lineage>
        <taxon>Bacteria</taxon>
        <taxon>Bacillati</taxon>
        <taxon>Bacillota</taxon>
        <taxon>Bacilli</taxon>
        <taxon>Bacillales</taxon>
        <taxon>Alicyclobacillaceae</taxon>
        <taxon>Alicyclobacillus</taxon>
    </lineage>
</organism>